<dbReference type="GO" id="GO:0036498">
    <property type="term" value="P:IRE1-mediated unfolded protein response"/>
    <property type="evidence" value="ECO:0007669"/>
    <property type="project" value="TreeGrafter"/>
</dbReference>
<dbReference type="OrthoDB" id="63989at2759"/>
<dbReference type="FunFam" id="3.30.200.20:FF:000077">
    <property type="entry name" value="Putative Serine/threonine-protein kinase/endoribonuclease IRE1"/>
    <property type="match status" value="1"/>
</dbReference>
<dbReference type="PROSITE" id="PS50011">
    <property type="entry name" value="PROTEIN_KINASE_DOM"/>
    <property type="match status" value="1"/>
</dbReference>
<dbReference type="GO" id="GO:0051082">
    <property type="term" value="F:unfolded protein binding"/>
    <property type="evidence" value="ECO:0007669"/>
    <property type="project" value="TreeGrafter"/>
</dbReference>
<keyword evidence="6 13" id="KW-0418">Kinase</keyword>
<feature type="domain" description="Protein kinase" evidence="11">
    <location>
        <begin position="359"/>
        <end position="842"/>
    </location>
</feature>
<dbReference type="PROSITE" id="PS51392">
    <property type="entry name" value="KEN"/>
    <property type="match status" value="1"/>
</dbReference>
<dbReference type="Gene3D" id="1.20.1440.180">
    <property type="entry name" value="KEN domain"/>
    <property type="match status" value="1"/>
</dbReference>
<evidence type="ECO:0000313" key="13">
    <source>
        <dbReference type="EMBL" id="OLY85202.1"/>
    </source>
</evidence>
<keyword evidence="4" id="KW-0732">Signal</keyword>
<evidence type="ECO:0000313" key="14">
    <source>
        <dbReference type="Proteomes" id="UP000187455"/>
    </source>
</evidence>
<dbReference type="Proteomes" id="UP000187455">
    <property type="component" value="Unassembled WGS sequence"/>
</dbReference>
<gene>
    <name evidence="13" type="ORF">AYI68_g611</name>
</gene>
<dbReference type="GO" id="GO:0004674">
    <property type="term" value="F:protein serine/threonine kinase activity"/>
    <property type="evidence" value="ECO:0007669"/>
    <property type="project" value="UniProtKB-KW"/>
</dbReference>
<dbReference type="InterPro" id="IPR000719">
    <property type="entry name" value="Prot_kinase_dom"/>
</dbReference>
<dbReference type="EMBL" id="LSSL01000191">
    <property type="protein sequence ID" value="OLY85202.1"/>
    <property type="molecule type" value="Genomic_DNA"/>
</dbReference>
<feature type="region of interest" description="Disordered" evidence="9">
    <location>
        <begin position="874"/>
        <end position="914"/>
    </location>
</feature>
<feature type="binding site" evidence="8">
    <location>
        <position position="387"/>
    </location>
    <ligand>
        <name>ATP</name>
        <dbReference type="ChEBI" id="CHEBI:30616"/>
    </ligand>
</feature>
<evidence type="ECO:0000259" key="11">
    <source>
        <dbReference type="PROSITE" id="PS50011"/>
    </source>
</evidence>
<dbReference type="GO" id="GO:1990604">
    <property type="term" value="C:IRE1-TRAF2-ASK1 complex"/>
    <property type="evidence" value="ECO:0007669"/>
    <property type="project" value="TreeGrafter"/>
</dbReference>
<evidence type="ECO:0000256" key="7">
    <source>
        <dbReference type="ARBA" id="ARBA00022840"/>
    </source>
</evidence>
<evidence type="ECO:0000256" key="6">
    <source>
        <dbReference type="ARBA" id="ARBA00022777"/>
    </source>
</evidence>
<dbReference type="PROSITE" id="PS00107">
    <property type="entry name" value="PROTEIN_KINASE_ATP"/>
    <property type="match status" value="1"/>
</dbReference>
<keyword evidence="14" id="KW-1185">Reference proteome</keyword>
<accession>A0A1R0H7L1</accession>
<evidence type="ECO:0000256" key="3">
    <source>
        <dbReference type="ARBA" id="ARBA00022679"/>
    </source>
</evidence>
<evidence type="ECO:0000256" key="10">
    <source>
        <dbReference type="SAM" id="Phobius"/>
    </source>
</evidence>
<reference evidence="13 14" key="1">
    <citation type="journal article" date="2016" name="Mol. Biol. Evol.">
        <title>Genome-Wide Survey of Gut Fungi (Harpellales) Reveals the First Horizontally Transferred Ubiquitin Gene from a Mosquito Host.</title>
        <authorList>
            <person name="Wang Y."/>
            <person name="White M.M."/>
            <person name="Kvist S."/>
            <person name="Moncalvo J.M."/>
        </authorList>
    </citation>
    <scope>NUCLEOTIDE SEQUENCE [LARGE SCALE GENOMIC DNA]</scope>
    <source>
        <strain evidence="13 14">ALG-7-W6</strain>
    </source>
</reference>
<dbReference type="SMART" id="SM00580">
    <property type="entry name" value="PUG"/>
    <property type="match status" value="1"/>
</dbReference>
<sequence>MIQIHLSINMTSNGYTFFDVNQKKLTLPTYNAEYLTGENYRASNAIKIYHLNNQDLNICKLKFPGDFLDISDSRLCLKSQYLSQKDSRDLENGVDRQNSHFLCIPKTKVKTPGKLRLFEDLFAIKSCLNFSDHYNFLLNIPNFLKLNSTLMGFSYHHSLFRTYDKYTSWKPPIQFCPKKSLCSNSALMFTSKFLYNLIYNMFLMLFLVIVVIFGIASPLNTSLLNTKRYQNQKSSPGDFPIEFTLASDLVFSIFEISCKYDELTFDTYVSETLERSNISSHNTEVDFVSKNENSSDLSQTLIRPENNSKTRKLDSILKEGDFSRISNEIYRSYKNLDHKHNKASLGSRSIISNTSSYLNLSDRIIGYGSHGTVVYLGSFEGRPVAVKRLLLDFYNSATIEVRILQEADTHPNVIRYFCSEMSENFLFIALELCSGSMYDAINFHNLDPFSKNLVTNNSRSSFELMNKINPKRVLYQLALGLHHLHQMKLVHRDIKPQNILLALPINYIKNIKSRAEFSKSIISGKPPNPTEESLNPKISTDFFDPFDDLNAESISGEPRVVISDFGLSRLLQGEESSFFNTIHSRPTGINNGNNVFNGAGGTIGWRAPECFEYNVPPKFKYPNSNPNAGSLFTGSSKTNNKDLNLGVDNIESDELSNSTHSNPHALDSSSYFKQKINEDSDCQSIPSVIFHENSDDNIFTNSDQSTPSNFPGNINSYDISSGPSLDNNHNKIFHSKMTRKMDIFSLGCVYYYFLTKGEHPFGDRYYREQNILENKFDLSLLDEMDTYNKIVENILVNQDYGGGRKSLSVESISEAKDLITRMIQRNPSHRPSTLNILVHPYFWSYSKRLLFIQNVSDKLESYARALKSFDKNTLMSNQESKSSSKSKKKSKSKSNKNSSHFHNSDSPDTVDAQHIKENPGLSANFQDISTSIFLLNKFEEKKEFVLNTKNKKPSEIPEHEKFRWDKVLDKNLLKDLGGFRKYDFYKLRDLLRVVRNKKSHYQDLDPVLQESLGELPEGYCKYFESRFPNLLLHCYYFVISNKEFRNDLSFKVYFEINPI</sequence>
<evidence type="ECO:0000256" key="4">
    <source>
        <dbReference type="ARBA" id="ARBA00022729"/>
    </source>
</evidence>
<evidence type="ECO:0000256" key="5">
    <source>
        <dbReference type="ARBA" id="ARBA00022741"/>
    </source>
</evidence>
<dbReference type="Pfam" id="PF00069">
    <property type="entry name" value="Pkinase"/>
    <property type="match status" value="2"/>
</dbReference>
<dbReference type="Pfam" id="PF06479">
    <property type="entry name" value="Ribonuc_2-5A"/>
    <property type="match status" value="1"/>
</dbReference>
<evidence type="ECO:0000259" key="12">
    <source>
        <dbReference type="PROSITE" id="PS51392"/>
    </source>
</evidence>
<keyword evidence="7 8" id="KW-0067">ATP-binding</keyword>
<evidence type="ECO:0000256" key="8">
    <source>
        <dbReference type="PROSITE-ProRule" id="PRU10141"/>
    </source>
</evidence>
<keyword evidence="3" id="KW-0808">Transferase</keyword>
<proteinExistence type="predicted"/>
<dbReference type="STRING" id="133383.A0A1R0H7L1"/>
<dbReference type="InterPro" id="IPR017441">
    <property type="entry name" value="Protein_kinase_ATP_BS"/>
</dbReference>
<evidence type="ECO:0000256" key="2">
    <source>
        <dbReference type="ARBA" id="ARBA00022527"/>
    </source>
</evidence>
<evidence type="ECO:0000256" key="9">
    <source>
        <dbReference type="SAM" id="MobiDB-lite"/>
    </source>
</evidence>
<comment type="caution">
    <text evidence="13">The sequence shown here is derived from an EMBL/GenBank/DDBJ whole genome shotgun (WGS) entry which is preliminary data.</text>
</comment>
<organism evidence="13 14">
    <name type="scientific">Smittium mucronatum</name>
    <dbReference type="NCBI Taxonomy" id="133383"/>
    <lineage>
        <taxon>Eukaryota</taxon>
        <taxon>Fungi</taxon>
        <taxon>Fungi incertae sedis</taxon>
        <taxon>Zoopagomycota</taxon>
        <taxon>Kickxellomycotina</taxon>
        <taxon>Harpellomycetes</taxon>
        <taxon>Harpellales</taxon>
        <taxon>Legeriomycetaceae</taxon>
        <taxon>Smittium</taxon>
    </lineage>
</organism>
<dbReference type="GO" id="GO:0004521">
    <property type="term" value="F:RNA endonuclease activity"/>
    <property type="evidence" value="ECO:0007669"/>
    <property type="project" value="InterPro"/>
</dbReference>
<dbReference type="Gene3D" id="3.30.200.20">
    <property type="entry name" value="Phosphorylase Kinase, domain 1"/>
    <property type="match status" value="1"/>
</dbReference>
<evidence type="ECO:0000256" key="1">
    <source>
        <dbReference type="ARBA" id="ARBA00012513"/>
    </source>
</evidence>
<dbReference type="PANTHER" id="PTHR13954:SF6">
    <property type="entry name" value="NON-SPECIFIC SERINE_THREONINE PROTEIN KINASE"/>
    <property type="match status" value="1"/>
</dbReference>
<dbReference type="EC" id="2.7.11.1" evidence="1"/>
<feature type="domain" description="KEN" evidence="12">
    <location>
        <begin position="845"/>
        <end position="1056"/>
    </location>
</feature>
<dbReference type="InterPro" id="IPR010513">
    <property type="entry name" value="KEN_dom"/>
</dbReference>
<dbReference type="AlphaFoldDB" id="A0A1R0H7L1"/>
<dbReference type="SUPFAM" id="SSF56112">
    <property type="entry name" value="Protein kinase-like (PK-like)"/>
    <property type="match status" value="2"/>
</dbReference>
<dbReference type="GO" id="GO:0070059">
    <property type="term" value="P:intrinsic apoptotic signaling pathway in response to endoplasmic reticulum stress"/>
    <property type="evidence" value="ECO:0007669"/>
    <property type="project" value="TreeGrafter"/>
</dbReference>
<keyword evidence="2" id="KW-0723">Serine/threonine-protein kinase</keyword>
<dbReference type="InterPro" id="IPR008271">
    <property type="entry name" value="Ser/Thr_kinase_AS"/>
</dbReference>
<protein>
    <recommendedName>
        <fullName evidence="1">non-specific serine/threonine protein kinase</fullName>
        <ecNumber evidence="1">2.7.11.1</ecNumber>
    </recommendedName>
</protein>
<dbReference type="GO" id="GO:0006397">
    <property type="term" value="P:mRNA processing"/>
    <property type="evidence" value="ECO:0007669"/>
    <property type="project" value="InterPro"/>
</dbReference>
<keyword evidence="10" id="KW-0812">Transmembrane</keyword>
<dbReference type="SMART" id="SM00220">
    <property type="entry name" value="S_TKc"/>
    <property type="match status" value="1"/>
</dbReference>
<dbReference type="PROSITE" id="PS00108">
    <property type="entry name" value="PROTEIN_KINASE_ST"/>
    <property type="match status" value="1"/>
</dbReference>
<feature type="transmembrane region" description="Helical" evidence="10">
    <location>
        <begin position="197"/>
        <end position="219"/>
    </location>
</feature>
<keyword evidence="5 8" id="KW-0547">Nucleotide-binding</keyword>
<dbReference type="GO" id="GO:0005524">
    <property type="term" value="F:ATP binding"/>
    <property type="evidence" value="ECO:0007669"/>
    <property type="project" value="UniProtKB-UniRule"/>
</dbReference>
<dbReference type="InterPro" id="IPR045133">
    <property type="entry name" value="IRE1/2-like"/>
</dbReference>
<dbReference type="PANTHER" id="PTHR13954">
    <property type="entry name" value="IRE1-RELATED"/>
    <property type="match status" value="1"/>
</dbReference>
<dbReference type="InterPro" id="IPR038357">
    <property type="entry name" value="KEN_sf"/>
</dbReference>
<keyword evidence="10" id="KW-1133">Transmembrane helix</keyword>
<name>A0A1R0H7L1_9FUNG</name>
<dbReference type="InterPro" id="IPR011009">
    <property type="entry name" value="Kinase-like_dom_sf"/>
</dbReference>
<dbReference type="Gene3D" id="1.10.510.10">
    <property type="entry name" value="Transferase(Phosphotransferase) domain 1"/>
    <property type="match status" value="1"/>
</dbReference>
<keyword evidence="10" id="KW-0472">Membrane</keyword>
<feature type="compositionally biased region" description="Basic residues" evidence="9">
    <location>
        <begin position="884"/>
        <end position="894"/>
    </location>
</feature>